<evidence type="ECO:0000313" key="2">
    <source>
        <dbReference type="EMBL" id="CAI2360398.1"/>
    </source>
</evidence>
<feature type="compositionally biased region" description="Basic and acidic residues" evidence="1">
    <location>
        <begin position="10"/>
        <end position="22"/>
    </location>
</feature>
<reference evidence="2" key="1">
    <citation type="submission" date="2023-07" db="EMBL/GenBank/DDBJ databases">
        <authorList>
            <consortium name="AG Swart"/>
            <person name="Singh M."/>
            <person name="Singh A."/>
            <person name="Seah K."/>
            <person name="Emmerich C."/>
        </authorList>
    </citation>
    <scope>NUCLEOTIDE SEQUENCE</scope>
    <source>
        <strain evidence="2">DP1</strain>
    </source>
</reference>
<name>A0AAD1U7J0_EUPCR</name>
<feature type="compositionally biased region" description="Basic residues" evidence="1">
    <location>
        <begin position="35"/>
        <end position="54"/>
    </location>
</feature>
<accession>A0AAD1U7J0</accession>
<comment type="caution">
    <text evidence="2">The sequence shown here is derived from an EMBL/GenBank/DDBJ whole genome shotgun (WGS) entry which is preliminary data.</text>
</comment>
<proteinExistence type="predicted"/>
<protein>
    <submittedName>
        <fullName evidence="2">Uncharacterized protein</fullName>
    </submittedName>
</protein>
<gene>
    <name evidence="2" type="ORF">ECRASSUSDP1_LOCUS1700</name>
</gene>
<dbReference type="AlphaFoldDB" id="A0AAD1U7J0"/>
<dbReference type="Proteomes" id="UP001295684">
    <property type="component" value="Unassembled WGS sequence"/>
</dbReference>
<evidence type="ECO:0000256" key="1">
    <source>
        <dbReference type="SAM" id="MobiDB-lite"/>
    </source>
</evidence>
<organism evidence="2 3">
    <name type="scientific">Euplotes crassus</name>
    <dbReference type="NCBI Taxonomy" id="5936"/>
    <lineage>
        <taxon>Eukaryota</taxon>
        <taxon>Sar</taxon>
        <taxon>Alveolata</taxon>
        <taxon>Ciliophora</taxon>
        <taxon>Intramacronucleata</taxon>
        <taxon>Spirotrichea</taxon>
        <taxon>Hypotrichia</taxon>
        <taxon>Euplotida</taxon>
        <taxon>Euplotidae</taxon>
        <taxon>Moneuplotes</taxon>
    </lineage>
</organism>
<sequence length="116" mass="12739">MEIKMLSNMLKKDKIMTKEGKIRKPSTSATSTKLFSKKKGHSKKKGRGKIKGNKSLKNTSSAKHGRGKGNKLGRNAALPNEDLVDVWSSFSNKGTRRCNGCPDFSPSVQAKIGKYL</sequence>
<keyword evidence="3" id="KW-1185">Reference proteome</keyword>
<feature type="region of interest" description="Disordered" evidence="1">
    <location>
        <begin position="1"/>
        <end position="77"/>
    </location>
</feature>
<dbReference type="EMBL" id="CAMPGE010001603">
    <property type="protein sequence ID" value="CAI2360398.1"/>
    <property type="molecule type" value="Genomic_DNA"/>
</dbReference>
<evidence type="ECO:0000313" key="3">
    <source>
        <dbReference type="Proteomes" id="UP001295684"/>
    </source>
</evidence>